<gene>
    <name evidence="2" type="ORF">XAT740_LOCUS50630</name>
</gene>
<protein>
    <submittedName>
        <fullName evidence="2">Uncharacterized protein</fullName>
    </submittedName>
</protein>
<comment type="caution">
    <text evidence="2">The sequence shown here is derived from an EMBL/GenBank/DDBJ whole genome shotgun (WGS) entry which is preliminary data.</text>
</comment>
<proteinExistence type="predicted"/>
<evidence type="ECO:0000256" key="1">
    <source>
        <dbReference type="SAM" id="MobiDB-lite"/>
    </source>
</evidence>
<name>A0A816CMQ9_ADIRI</name>
<sequence length="268" mass="30956">MEYDNPKKHSIMKNARVQTKQTAIPLNHELRRYERPPPSRNVRIQTELTSIGTDDETMHYRRNPKKMPVQIVYDPSYVPGVAYPNFNDKDTLVQNDANDTTGDKLDRDLRSEKDDTTTPPSQTVAAEPTDLPTEPILEYADEPLLPLAEACAPLDTILHNLSYYVQLALEETPQEPPDHLTIDESAAIRLYTIEWDRPHRSLYSMLNYTLKNENREKLRPYFRYMQLFITALVKLPCVPPLTVWRGVTKDLSQEFPPGTPVTWWAFSS</sequence>
<dbReference type="SUPFAM" id="SSF56399">
    <property type="entry name" value="ADP-ribosylation"/>
    <property type="match status" value="1"/>
</dbReference>
<dbReference type="EMBL" id="CAJNOR010007823">
    <property type="protein sequence ID" value="CAF1623881.1"/>
    <property type="molecule type" value="Genomic_DNA"/>
</dbReference>
<keyword evidence="3" id="KW-1185">Reference proteome</keyword>
<dbReference type="Gene3D" id="3.90.176.10">
    <property type="entry name" value="Toxin ADP-ribosyltransferase, Chain A, domain 1"/>
    <property type="match status" value="1"/>
</dbReference>
<feature type="non-terminal residue" evidence="2">
    <location>
        <position position="268"/>
    </location>
</feature>
<accession>A0A816CMQ9</accession>
<reference evidence="2" key="1">
    <citation type="submission" date="2021-02" db="EMBL/GenBank/DDBJ databases">
        <authorList>
            <person name="Nowell W R."/>
        </authorList>
    </citation>
    <scope>NUCLEOTIDE SEQUENCE</scope>
</reference>
<evidence type="ECO:0000313" key="3">
    <source>
        <dbReference type="Proteomes" id="UP000663828"/>
    </source>
</evidence>
<feature type="region of interest" description="Disordered" evidence="1">
    <location>
        <begin position="88"/>
        <end position="128"/>
    </location>
</feature>
<feature type="compositionally biased region" description="Basic and acidic residues" evidence="1">
    <location>
        <begin position="101"/>
        <end position="116"/>
    </location>
</feature>
<evidence type="ECO:0000313" key="2">
    <source>
        <dbReference type="EMBL" id="CAF1623881.1"/>
    </source>
</evidence>
<organism evidence="2 3">
    <name type="scientific">Adineta ricciae</name>
    <name type="common">Rotifer</name>
    <dbReference type="NCBI Taxonomy" id="249248"/>
    <lineage>
        <taxon>Eukaryota</taxon>
        <taxon>Metazoa</taxon>
        <taxon>Spiralia</taxon>
        <taxon>Gnathifera</taxon>
        <taxon>Rotifera</taxon>
        <taxon>Eurotatoria</taxon>
        <taxon>Bdelloidea</taxon>
        <taxon>Adinetida</taxon>
        <taxon>Adinetidae</taxon>
        <taxon>Adineta</taxon>
    </lineage>
</organism>
<dbReference type="AlphaFoldDB" id="A0A816CMQ9"/>
<dbReference type="Proteomes" id="UP000663828">
    <property type="component" value="Unassembled WGS sequence"/>
</dbReference>